<gene>
    <name evidence="5" type="ORF">SYYSPA8_29485</name>
</gene>
<dbReference type="InterPro" id="IPR000835">
    <property type="entry name" value="HTH_MarR-typ"/>
</dbReference>
<sequence>METSPDTELLDSIRAVIRLARIAQQACEEAGLTLAQYRALNSAVRGGQRAYELARHTSVSRPAISALTSGMVRLGLIERGGSADDGRGVVFSITDQGVETLRRAEGLLVERIRDVLGESGDGAVRALSALRVDEIEAALDARALRDFGARPHRPDR</sequence>
<name>A0ABQ5P7G7_9ACTN</name>
<evidence type="ECO:0000313" key="5">
    <source>
        <dbReference type="EMBL" id="GLF98516.1"/>
    </source>
</evidence>
<dbReference type="PANTHER" id="PTHR33164">
    <property type="entry name" value="TRANSCRIPTIONAL REGULATOR, MARR FAMILY"/>
    <property type="match status" value="1"/>
</dbReference>
<evidence type="ECO:0000256" key="3">
    <source>
        <dbReference type="ARBA" id="ARBA00023163"/>
    </source>
</evidence>
<dbReference type="PROSITE" id="PS01117">
    <property type="entry name" value="HTH_MARR_1"/>
    <property type="match status" value="1"/>
</dbReference>
<dbReference type="RefSeq" id="WP_323450482.1">
    <property type="nucleotide sequence ID" value="NZ_BSBI01000014.1"/>
</dbReference>
<comment type="caution">
    <text evidence="5">The sequence shown here is derived from an EMBL/GenBank/DDBJ whole genome shotgun (WGS) entry which is preliminary data.</text>
</comment>
<proteinExistence type="predicted"/>
<evidence type="ECO:0000259" key="4">
    <source>
        <dbReference type="PROSITE" id="PS50995"/>
    </source>
</evidence>
<feature type="domain" description="HTH marR-type" evidence="4">
    <location>
        <begin position="6"/>
        <end position="136"/>
    </location>
</feature>
<accession>A0ABQ5P7G7</accession>
<dbReference type="PANTHER" id="PTHR33164:SF43">
    <property type="entry name" value="HTH-TYPE TRANSCRIPTIONAL REPRESSOR YETL"/>
    <property type="match status" value="1"/>
</dbReference>
<keyword evidence="6" id="KW-1185">Reference proteome</keyword>
<dbReference type="EMBL" id="BSBI01000014">
    <property type="protein sequence ID" value="GLF98516.1"/>
    <property type="molecule type" value="Genomic_DNA"/>
</dbReference>
<protein>
    <submittedName>
        <fullName evidence="5">MarR family transcriptional regulator</fullName>
    </submittedName>
</protein>
<reference evidence="5 6" key="1">
    <citation type="submission" date="2022-10" db="EMBL/GenBank/DDBJ databases">
        <title>Draft genome sequence of Streptomyces sp. YSPA8.</title>
        <authorList>
            <person name="Moriuchi R."/>
            <person name="Dohra H."/>
            <person name="Yamamura H."/>
            <person name="Kodani S."/>
        </authorList>
    </citation>
    <scope>NUCLEOTIDE SEQUENCE [LARGE SCALE GENOMIC DNA]</scope>
    <source>
        <strain evidence="5 6">YSPA8</strain>
    </source>
</reference>
<dbReference type="SUPFAM" id="SSF46785">
    <property type="entry name" value="Winged helix' DNA-binding domain"/>
    <property type="match status" value="1"/>
</dbReference>
<dbReference type="InterPro" id="IPR036388">
    <property type="entry name" value="WH-like_DNA-bd_sf"/>
</dbReference>
<evidence type="ECO:0000313" key="6">
    <source>
        <dbReference type="Proteomes" id="UP001291653"/>
    </source>
</evidence>
<evidence type="ECO:0000256" key="1">
    <source>
        <dbReference type="ARBA" id="ARBA00023015"/>
    </source>
</evidence>
<keyword evidence="3" id="KW-0804">Transcription</keyword>
<dbReference type="InterPro" id="IPR036390">
    <property type="entry name" value="WH_DNA-bd_sf"/>
</dbReference>
<dbReference type="Gene3D" id="1.10.10.10">
    <property type="entry name" value="Winged helix-like DNA-binding domain superfamily/Winged helix DNA-binding domain"/>
    <property type="match status" value="1"/>
</dbReference>
<dbReference type="InterPro" id="IPR039422">
    <property type="entry name" value="MarR/SlyA-like"/>
</dbReference>
<dbReference type="SMART" id="SM00347">
    <property type="entry name" value="HTH_MARR"/>
    <property type="match status" value="1"/>
</dbReference>
<dbReference type="Pfam" id="PF12802">
    <property type="entry name" value="MarR_2"/>
    <property type="match status" value="1"/>
</dbReference>
<dbReference type="InterPro" id="IPR023187">
    <property type="entry name" value="Tscrpt_reg_MarR-type_CS"/>
</dbReference>
<keyword evidence="1" id="KW-0805">Transcription regulation</keyword>
<dbReference type="Proteomes" id="UP001291653">
    <property type="component" value="Unassembled WGS sequence"/>
</dbReference>
<evidence type="ECO:0000256" key="2">
    <source>
        <dbReference type="ARBA" id="ARBA00023125"/>
    </source>
</evidence>
<organism evidence="5 6">
    <name type="scientific">Streptomyces yaizuensis</name>
    <dbReference type="NCBI Taxonomy" id="2989713"/>
    <lineage>
        <taxon>Bacteria</taxon>
        <taxon>Bacillati</taxon>
        <taxon>Actinomycetota</taxon>
        <taxon>Actinomycetes</taxon>
        <taxon>Kitasatosporales</taxon>
        <taxon>Streptomycetaceae</taxon>
        <taxon>Streptomyces</taxon>
    </lineage>
</organism>
<dbReference type="PROSITE" id="PS50995">
    <property type="entry name" value="HTH_MARR_2"/>
    <property type="match status" value="1"/>
</dbReference>
<keyword evidence="2" id="KW-0238">DNA-binding</keyword>